<proteinExistence type="predicted"/>
<keyword evidence="3" id="KW-1185">Reference proteome</keyword>
<gene>
    <name evidence="2" type="ORF">V865_000083</name>
</gene>
<dbReference type="KEGG" id="ker:91098887"/>
<dbReference type="AlphaFoldDB" id="A0AAX4K6R9"/>
<organism evidence="2 3">
    <name type="scientific">Kwoniella europaea PYCC6329</name>
    <dbReference type="NCBI Taxonomy" id="1423913"/>
    <lineage>
        <taxon>Eukaryota</taxon>
        <taxon>Fungi</taxon>
        <taxon>Dikarya</taxon>
        <taxon>Basidiomycota</taxon>
        <taxon>Agaricomycotina</taxon>
        <taxon>Tremellomycetes</taxon>
        <taxon>Tremellales</taxon>
        <taxon>Cryptococcaceae</taxon>
        <taxon>Kwoniella</taxon>
    </lineage>
</organism>
<evidence type="ECO:0000256" key="1">
    <source>
        <dbReference type="SAM" id="MobiDB-lite"/>
    </source>
</evidence>
<name>A0AAX4K6R9_9TREE</name>
<dbReference type="GeneID" id="91098887"/>
<dbReference type="EMBL" id="CP144089">
    <property type="protein sequence ID" value="WWD02045.1"/>
    <property type="molecule type" value="Genomic_DNA"/>
</dbReference>
<feature type="compositionally biased region" description="Acidic residues" evidence="1">
    <location>
        <begin position="13"/>
        <end position="26"/>
    </location>
</feature>
<evidence type="ECO:0000313" key="2">
    <source>
        <dbReference type="EMBL" id="WWD02045.1"/>
    </source>
</evidence>
<feature type="region of interest" description="Disordered" evidence="1">
    <location>
        <begin position="61"/>
        <end position="85"/>
    </location>
</feature>
<reference evidence="2 3" key="1">
    <citation type="submission" date="2024-01" db="EMBL/GenBank/DDBJ databases">
        <title>Comparative genomics of Cryptococcus and Kwoniella reveals pathogenesis evolution and contrasting modes of karyotype evolution via chromosome fusion or intercentromeric recombination.</title>
        <authorList>
            <person name="Coelho M.A."/>
            <person name="David-Palma M."/>
            <person name="Shea T."/>
            <person name="Bowers K."/>
            <person name="McGinley-Smith S."/>
            <person name="Mohammad A.W."/>
            <person name="Gnirke A."/>
            <person name="Yurkov A.M."/>
            <person name="Nowrousian M."/>
            <person name="Sun S."/>
            <person name="Cuomo C.A."/>
            <person name="Heitman J."/>
        </authorList>
    </citation>
    <scope>NUCLEOTIDE SEQUENCE [LARGE SCALE GENOMIC DNA]</scope>
    <source>
        <strain evidence="2 3">PYCC6329</strain>
    </source>
</reference>
<evidence type="ECO:0000313" key="3">
    <source>
        <dbReference type="Proteomes" id="UP001358614"/>
    </source>
</evidence>
<accession>A0AAX4K6R9</accession>
<sequence>MVESDDNTRDLDDPVESDIGQFDEDNTSSNHAGTFTPSVISEILEPESYYPIVNGQRHVPLSGYESSTSNSRPLNPKAAVFESRE</sequence>
<dbReference type="Proteomes" id="UP001358614">
    <property type="component" value="Chromosome 1"/>
</dbReference>
<feature type="compositionally biased region" description="Polar residues" evidence="1">
    <location>
        <begin position="64"/>
        <end position="73"/>
    </location>
</feature>
<feature type="region of interest" description="Disordered" evidence="1">
    <location>
        <begin position="1"/>
        <end position="34"/>
    </location>
</feature>
<protein>
    <submittedName>
        <fullName evidence="2">Uncharacterized protein</fullName>
    </submittedName>
</protein>
<feature type="compositionally biased region" description="Basic and acidic residues" evidence="1">
    <location>
        <begin position="1"/>
        <end position="12"/>
    </location>
</feature>
<dbReference type="RefSeq" id="XP_066080012.1">
    <property type="nucleotide sequence ID" value="XM_066223915.1"/>
</dbReference>